<sequence>DQEMRWSDGSTQHLKKLRKGKSLAMTSCADTCQGVGHRCCEASFRCPMTINEDGLLQSKEGLFPCGIDGERVPRTAMETYGTSVAVCDEYCGCSENCPKRTIGRGPQKMQILFRTPDCGWSVRSAEKLVRGEYIFSFAGLVCTQDEIQNGPKQDTSMFFDLPPKSGVININATGKNAILTITTCLFANEFKYTNHSCCPNAIICRVYSRKHGEDAPSAISLFARQTIDVFDEIVYDYFHPSHNFPFICKCGGYACRGGRKGDLL</sequence>
<accession>A0AAN5DFG2</accession>
<name>A0AAN5DFG2_9BILA</name>
<dbReference type="InterPro" id="IPR001214">
    <property type="entry name" value="SET_dom"/>
</dbReference>
<dbReference type="EMBL" id="BTRK01000006">
    <property type="protein sequence ID" value="GMR61760.1"/>
    <property type="molecule type" value="Genomic_DNA"/>
</dbReference>
<keyword evidence="7" id="KW-0862">Zinc</keyword>
<evidence type="ECO:0000256" key="3">
    <source>
        <dbReference type="ARBA" id="ARBA00022603"/>
    </source>
</evidence>
<dbReference type="Pfam" id="PF00856">
    <property type="entry name" value="SET"/>
    <property type="match status" value="1"/>
</dbReference>
<evidence type="ECO:0000259" key="8">
    <source>
        <dbReference type="PROSITE" id="PS50280"/>
    </source>
</evidence>
<dbReference type="GO" id="GO:0046872">
    <property type="term" value="F:metal ion binding"/>
    <property type="evidence" value="ECO:0007669"/>
    <property type="project" value="UniProtKB-KW"/>
</dbReference>
<protein>
    <recommendedName>
        <fullName evidence="8">SET domain-containing protein</fullName>
    </recommendedName>
</protein>
<gene>
    <name evidence="9" type="ORF">PMAYCL1PPCAC_31955</name>
</gene>
<dbReference type="AlphaFoldDB" id="A0AAN5DFG2"/>
<feature type="non-terminal residue" evidence="9">
    <location>
        <position position="1"/>
    </location>
</feature>
<evidence type="ECO:0000256" key="7">
    <source>
        <dbReference type="ARBA" id="ARBA00022833"/>
    </source>
</evidence>
<evidence type="ECO:0000256" key="6">
    <source>
        <dbReference type="ARBA" id="ARBA00022723"/>
    </source>
</evidence>
<evidence type="ECO:0000256" key="2">
    <source>
        <dbReference type="ARBA" id="ARBA00022454"/>
    </source>
</evidence>
<dbReference type="PROSITE" id="PS50280">
    <property type="entry name" value="SET"/>
    <property type="match status" value="1"/>
</dbReference>
<keyword evidence="10" id="KW-1185">Reference proteome</keyword>
<comment type="subcellular location">
    <subcellularLocation>
        <location evidence="1">Chromosome</location>
    </subcellularLocation>
</comment>
<dbReference type="InterPro" id="IPR050973">
    <property type="entry name" value="H3K9_Histone-Lys_N-MTase"/>
</dbReference>
<evidence type="ECO:0000313" key="10">
    <source>
        <dbReference type="Proteomes" id="UP001328107"/>
    </source>
</evidence>
<dbReference type="Proteomes" id="UP001328107">
    <property type="component" value="Unassembled WGS sequence"/>
</dbReference>
<evidence type="ECO:0000256" key="4">
    <source>
        <dbReference type="ARBA" id="ARBA00022679"/>
    </source>
</evidence>
<organism evidence="9 10">
    <name type="scientific">Pristionchus mayeri</name>
    <dbReference type="NCBI Taxonomy" id="1317129"/>
    <lineage>
        <taxon>Eukaryota</taxon>
        <taxon>Metazoa</taxon>
        <taxon>Ecdysozoa</taxon>
        <taxon>Nematoda</taxon>
        <taxon>Chromadorea</taxon>
        <taxon>Rhabditida</taxon>
        <taxon>Rhabditina</taxon>
        <taxon>Diplogasteromorpha</taxon>
        <taxon>Diplogasteroidea</taxon>
        <taxon>Neodiplogasteridae</taxon>
        <taxon>Pristionchus</taxon>
    </lineage>
</organism>
<keyword evidence="6" id="KW-0479">Metal-binding</keyword>
<keyword evidence="3" id="KW-0489">Methyltransferase</keyword>
<dbReference type="PANTHER" id="PTHR46223:SF3">
    <property type="entry name" value="HISTONE-LYSINE N-METHYLTRANSFERASE SET-23"/>
    <property type="match status" value="1"/>
</dbReference>
<dbReference type="PANTHER" id="PTHR46223">
    <property type="entry name" value="HISTONE-LYSINE N-METHYLTRANSFERASE SUV39H"/>
    <property type="match status" value="1"/>
</dbReference>
<dbReference type="GO" id="GO:0008168">
    <property type="term" value="F:methyltransferase activity"/>
    <property type="evidence" value="ECO:0007669"/>
    <property type="project" value="UniProtKB-KW"/>
</dbReference>
<dbReference type="InterPro" id="IPR046341">
    <property type="entry name" value="SET_dom_sf"/>
</dbReference>
<keyword evidence="5" id="KW-0949">S-adenosyl-L-methionine</keyword>
<proteinExistence type="predicted"/>
<evidence type="ECO:0000313" key="9">
    <source>
        <dbReference type="EMBL" id="GMR61760.1"/>
    </source>
</evidence>
<dbReference type="GO" id="GO:0032259">
    <property type="term" value="P:methylation"/>
    <property type="evidence" value="ECO:0007669"/>
    <property type="project" value="UniProtKB-KW"/>
</dbReference>
<dbReference type="GO" id="GO:0005694">
    <property type="term" value="C:chromosome"/>
    <property type="evidence" value="ECO:0007669"/>
    <property type="project" value="UniProtKB-SubCell"/>
</dbReference>
<dbReference type="SMART" id="SM00317">
    <property type="entry name" value="SET"/>
    <property type="match status" value="1"/>
</dbReference>
<keyword evidence="4" id="KW-0808">Transferase</keyword>
<reference evidence="10" key="1">
    <citation type="submission" date="2022-10" db="EMBL/GenBank/DDBJ databases">
        <title>Genome assembly of Pristionchus species.</title>
        <authorList>
            <person name="Yoshida K."/>
            <person name="Sommer R.J."/>
        </authorList>
    </citation>
    <scope>NUCLEOTIDE SEQUENCE [LARGE SCALE GENOMIC DNA]</scope>
    <source>
        <strain evidence="10">RS5460</strain>
    </source>
</reference>
<dbReference type="Gene3D" id="2.170.270.10">
    <property type="entry name" value="SET domain"/>
    <property type="match status" value="1"/>
</dbReference>
<evidence type="ECO:0000256" key="5">
    <source>
        <dbReference type="ARBA" id="ARBA00022691"/>
    </source>
</evidence>
<evidence type="ECO:0000256" key="1">
    <source>
        <dbReference type="ARBA" id="ARBA00004286"/>
    </source>
</evidence>
<comment type="caution">
    <text evidence="9">The sequence shown here is derived from an EMBL/GenBank/DDBJ whole genome shotgun (WGS) entry which is preliminary data.</text>
</comment>
<keyword evidence="2" id="KW-0158">Chromosome</keyword>
<feature type="domain" description="SET" evidence="8">
    <location>
        <begin position="107"/>
        <end position="238"/>
    </location>
</feature>
<dbReference type="SUPFAM" id="SSF82199">
    <property type="entry name" value="SET domain"/>
    <property type="match status" value="1"/>
</dbReference>